<dbReference type="PANTHER" id="PTHR47478:SF1">
    <property type="entry name" value="PYRIMIDINE 5'-NUCLEOTIDASE YJJG"/>
    <property type="match status" value="1"/>
</dbReference>
<dbReference type="GO" id="GO:0008253">
    <property type="term" value="F:5'-nucleotidase activity"/>
    <property type="evidence" value="ECO:0007669"/>
    <property type="project" value="InterPro"/>
</dbReference>
<dbReference type="Gene3D" id="3.40.50.1000">
    <property type="entry name" value="HAD superfamily/HAD-like"/>
    <property type="match status" value="1"/>
</dbReference>
<dbReference type="SFLD" id="SFLDS00003">
    <property type="entry name" value="Haloacid_Dehalogenase"/>
    <property type="match status" value="1"/>
</dbReference>
<dbReference type="InterPro" id="IPR006439">
    <property type="entry name" value="HAD-SF_hydro_IA"/>
</dbReference>
<dbReference type="PANTHER" id="PTHR47478">
    <property type="match status" value="1"/>
</dbReference>
<dbReference type="NCBIfam" id="TIGR01549">
    <property type="entry name" value="HAD-SF-IA-v1"/>
    <property type="match status" value="1"/>
</dbReference>
<protein>
    <submittedName>
        <fullName evidence="1">2-haloalkanoic acid dehalogenase</fullName>
    </submittedName>
</protein>
<dbReference type="InterPro" id="IPR023214">
    <property type="entry name" value="HAD_sf"/>
</dbReference>
<dbReference type="EMBL" id="AMZN01000083">
    <property type="protein sequence ID" value="ELR69141.1"/>
    <property type="molecule type" value="Genomic_DNA"/>
</dbReference>
<dbReference type="AlphaFoldDB" id="L8JJQ5"/>
<comment type="caution">
    <text evidence="1">The sequence shown here is derived from an EMBL/GenBank/DDBJ whole genome shotgun (WGS) entry which is preliminary data.</text>
</comment>
<name>L8JJQ5_9BACT</name>
<dbReference type="InterPro" id="IPR011951">
    <property type="entry name" value="HAD-SF_hydro_IA_YjjG/PynA"/>
</dbReference>
<reference evidence="1 2" key="1">
    <citation type="submission" date="2012-12" db="EMBL/GenBank/DDBJ databases">
        <title>Genome assembly of Fulvivirga imtechensis AK7.</title>
        <authorList>
            <person name="Nupur N."/>
            <person name="Khatri I."/>
            <person name="Kumar R."/>
            <person name="Subramanian S."/>
            <person name="Pinnaka A."/>
        </authorList>
    </citation>
    <scope>NUCLEOTIDE SEQUENCE [LARGE SCALE GENOMIC DNA]</scope>
    <source>
        <strain evidence="1 2">AK7</strain>
    </source>
</reference>
<dbReference type="SFLD" id="SFLDG01129">
    <property type="entry name" value="C1.5:_HAD__Beta-PGM__Phosphata"/>
    <property type="match status" value="1"/>
</dbReference>
<dbReference type="eggNOG" id="COG1011">
    <property type="taxonomic scope" value="Bacteria"/>
</dbReference>
<dbReference type="NCBIfam" id="TIGR02254">
    <property type="entry name" value="YjjG_YfnB"/>
    <property type="match status" value="1"/>
</dbReference>
<dbReference type="Pfam" id="PF00702">
    <property type="entry name" value="Hydrolase"/>
    <property type="match status" value="1"/>
</dbReference>
<sequence length="231" mass="26951">MRNYRVIFFDLDHTLWDYDKNSHETLNDLYHNYQLHTLGGFSFDQFYHRFGEVNSGLWSQYHQGAIDRSVIRNERFGRVLNHFKVSDPELALRISDDYILQCPAKTNLFPYTHDVLRYLSSKYKLYILTNGFDDVQEIKISHSNLKGYFNGMITSETIGYRKPSREIFHHAVKTAGATTAESLMVGDNLKADILGAKNASIDSIYFNPYKRIHKEDIHLEINCLSQLMNIL</sequence>
<dbReference type="OrthoDB" id="9802350at2"/>
<organism evidence="1 2">
    <name type="scientific">Fulvivirga imtechensis AK7</name>
    <dbReference type="NCBI Taxonomy" id="1237149"/>
    <lineage>
        <taxon>Bacteria</taxon>
        <taxon>Pseudomonadati</taxon>
        <taxon>Bacteroidota</taxon>
        <taxon>Cytophagia</taxon>
        <taxon>Cytophagales</taxon>
        <taxon>Fulvivirgaceae</taxon>
        <taxon>Fulvivirga</taxon>
    </lineage>
</organism>
<evidence type="ECO:0000313" key="1">
    <source>
        <dbReference type="EMBL" id="ELR69141.1"/>
    </source>
</evidence>
<dbReference type="Gene3D" id="1.10.150.240">
    <property type="entry name" value="Putative phosphatase, domain 2"/>
    <property type="match status" value="1"/>
</dbReference>
<dbReference type="RefSeq" id="WP_009582512.1">
    <property type="nucleotide sequence ID" value="NZ_AMZN01000083.1"/>
</dbReference>
<dbReference type="InterPro" id="IPR036412">
    <property type="entry name" value="HAD-like_sf"/>
</dbReference>
<keyword evidence="2" id="KW-1185">Reference proteome</keyword>
<dbReference type="Proteomes" id="UP000011135">
    <property type="component" value="Unassembled WGS sequence"/>
</dbReference>
<dbReference type="InterPro" id="IPR052550">
    <property type="entry name" value="Pyrimidine_5'-ntase_YjjG"/>
</dbReference>
<dbReference type="SUPFAM" id="SSF56784">
    <property type="entry name" value="HAD-like"/>
    <property type="match status" value="1"/>
</dbReference>
<accession>L8JJQ5</accession>
<dbReference type="STRING" id="1237149.C900_05421"/>
<dbReference type="InterPro" id="IPR023198">
    <property type="entry name" value="PGP-like_dom2"/>
</dbReference>
<gene>
    <name evidence="1" type="ORF">C900_05421</name>
</gene>
<proteinExistence type="predicted"/>
<evidence type="ECO:0000313" key="2">
    <source>
        <dbReference type="Proteomes" id="UP000011135"/>
    </source>
</evidence>